<dbReference type="RefSeq" id="WP_184723400.1">
    <property type="nucleotide sequence ID" value="NZ_JACHJP010000012.1"/>
</dbReference>
<gene>
    <name evidence="1" type="ORF">FHS44_007172</name>
</gene>
<evidence type="ECO:0000313" key="2">
    <source>
        <dbReference type="Proteomes" id="UP000552644"/>
    </source>
</evidence>
<comment type="caution">
    <text evidence="1">The sequence shown here is derived from an EMBL/GenBank/DDBJ whole genome shotgun (WGS) entry which is preliminary data.</text>
</comment>
<accession>A0A7W7QUI7</accession>
<dbReference type="Proteomes" id="UP000552644">
    <property type="component" value="Unassembled WGS sequence"/>
</dbReference>
<sequence>MLKPPCRKITSTARLYGTRNSGIRFLGVLAERAEHSLALDVEFRVAQHDLRSATFFNPRWRRQIMHLRFLGKATSGGQSPTLYATGEDSYVVQGWIVTDEAILAKLDLDDNETVVEIYARLLSFLENDGLSGTVGNIVPPIVHVMENGNYVVKGARVEDPAILEQMDIPNYETCVLVEKRVMALLG</sequence>
<protein>
    <submittedName>
        <fullName evidence="1">Uncharacterized protein</fullName>
    </submittedName>
</protein>
<name>A0A7W7QUI7_9ACTN</name>
<keyword evidence="2" id="KW-1185">Reference proteome</keyword>
<dbReference type="EMBL" id="JACHJP010000012">
    <property type="protein sequence ID" value="MBB4920028.1"/>
    <property type="molecule type" value="Genomic_DNA"/>
</dbReference>
<evidence type="ECO:0000313" key="1">
    <source>
        <dbReference type="EMBL" id="MBB4920028.1"/>
    </source>
</evidence>
<proteinExistence type="predicted"/>
<dbReference type="AlphaFoldDB" id="A0A7W7QUI7"/>
<reference evidence="1 2" key="1">
    <citation type="submission" date="2020-08" db="EMBL/GenBank/DDBJ databases">
        <title>Genomic Encyclopedia of Type Strains, Phase III (KMG-III): the genomes of soil and plant-associated and newly described type strains.</title>
        <authorList>
            <person name="Whitman W."/>
        </authorList>
    </citation>
    <scope>NUCLEOTIDE SEQUENCE [LARGE SCALE GENOMIC DNA]</scope>
    <source>
        <strain evidence="1 2">CECT 8840</strain>
    </source>
</reference>
<organism evidence="1 2">
    <name type="scientific">Streptosporangium saharense</name>
    <dbReference type="NCBI Taxonomy" id="1706840"/>
    <lineage>
        <taxon>Bacteria</taxon>
        <taxon>Bacillati</taxon>
        <taxon>Actinomycetota</taxon>
        <taxon>Actinomycetes</taxon>
        <taxon>Streptosporangiales</taxon>
        <taxon>Streptosporangiaceae</taxon>
        <taxon>Streptosporangium</taxon>
    </lineage>
</organism>